<evidence type="ECO:0000313" key="2">
    <source>
        <dbReference type="EMBL" id="RZT90831.1"/>
    </source>
</evidence>
<feature type="transmembrane region" description="Helical" evidence="1">
    <location>
        <begin position="77"/>
        <end position="98"/>
    </location>
</feature>
<feature type="transmembrane region" description="Helical" evidence="1">
    <location>
        <begin position="16"/>
        <end position="38"/>
    </location>
</feature>
<keyword evidence="3" id="KW-1185">Reference proteome</keyword>
<protein>
    <submittedName>
        <fullName evidence="2">Uncharacterized protein</fullName>
    </submittedName>
</protein>
<name>A0ABY0ITB4_9RHOO</name>
<dbReference type="RefSeq" id="WP_130459138.1">
    <property type="nucleotide sequence ID" value="NZ_SHKM01000001.1"/>
</dbReference>
<comment type="caution">
    <text evidence="2">The sequence shown here is derived from an EMBL/GenBank/DDBJ whole genome shotgun (WGS) entry which is preliminary data.</text>
</comment>
<dbReference type="Proteomes" id="UP000292136">
    <property type="component" value="Unassembled WGS sequence"/>
</dbReference>
<keyword evidence="1" id="KW-0472">Membrane</keyword>
<reference evidence="2 3" key="1">
    <citation type="submission" date="2019-02" db="EMBL/GenBank/DDBJ databases">
        <title>Genomic Encyclopedia of Type Strains, Phase IV (KMG-IV): sequencing the most valuable type-strain genomes for metagenomic binning, comparative biology and taxonomic classification.</title>
        <authorList>
            <person name="Goeker M."/>
        </authorList>
    </citation>
    <scope>NUCLEOTIDE SEQUENCE [LARGE SCALE GENOMIC DNA]</scope>
    <source>
        <strain evidence="2 3">DSM 21223</strain>
    </source>
</reference>
<evidence type="ECO:0000313" key="3">
    <source>
        <dbReference type="Proteomes" id="UP000292136"/>
    </source>
</evidence>
<dbReference type="EMBL" id="SHKM01000001">
    <property type="protein sequence ID" value="RZT90831.1"/>
    <property type="molecule type" value="Genomic_DNA"/>
</dbReference>
<accession>A0ABY0ITB4</accession>
<gene>
    <name evidence="2" type="ORF">EV678_1653</name>
</gene>
<organism evidence="2 3">
    <name type="scientific">Azospira oryzae</name>
    <dbReference type="NCBI Taxonomy" id="146939"/>
    <lineage>
        <taxon>Bacteria</taxon>
        <taxon>Pseudomonadati</taxon>
        <taxon>Pseudomonadota</taxon>
        <taxon>Betaproteobacteria</taxon>
        <taxon>Rhodocyclales</taxon>
        <taxon>Rhodocyclaceae</taxon>
        <taxon>Azospira</taxon>
    </lineage>
</organism>
<proteinExistence type="predicted"/>
<feature type="transmembrane region" description="Helical" evidence="1">
    <location>
        <begin position="44"/>
        <end position="65"/>
    </location>
</feature>
<keyword evidence="1" id="KW-0812">Transmembrane</keyword>
<evidence type="ECO:0000256" key="1">
    <source>
        <dbReference type="SAM" id="Phobius"/>
    </source>
</evidence>
<keyword evidence="1" id="KW-1133">Transmembrane helix</keyword>
<sequence length="109" mass="11549">MKAATSGSARRRTAPVFVALVGLYGLLLLPGLFFPAYLDSPLGLLAAIPYLSIYLFHALGLPGLLQHDGACGWGWCAPSLAGWAFLLLLWGGLAWLAARGLCSLLPPRD</sequence>